<proteinExistence type="predicted"/>
<protein>
    <submittedName>
        <fullName evidence="1">Uncharacterized protein</fullName>
    </submittedName>
</protein>
<dbReference type="Proteomes" id="UP001196413">
    <property type="component" value="Unassembled WGS sequence"/>
</dbReference>
<gene>
    <name evidence="1" type="ORF">KIN20_028391</name>
</gene>
<evidence type="ECO:0000313" key="2">
    <source>
        <dbReference type="Proteomes" id="UP001196413"/>
    </source>
</evidence>
<organism evidence="1 2">
    <name type="scientific">Parelaphostrongylus tenuis</name>
    <name type="common">Meningeal worm</name>
    <dbReference type="NCBI Taxonomy" id="148309"/>
    <lineage>
        <taxon>Eukaryota</taxon>
        <taxon>Metazoa</taxon>
        <taxon>Ecdysozoa</taxon>
        <taxon>Nematoda</taxon>
        <taxon>Chromadorea</taxon>
        <taxon>Rhabditida</taxon>
        <taxon>Rhabditina</taxon>
        <taxon>Rhabditomorpha</taxon>
        <taxon>Strongyloidea</taxon>
        <taxon>Metastrongylidae</taxon>
        <taxon>Parelaphostrongylus</taxon>
    </lineage>
</organism>
<dbReference type="AlphaFoldDB" id="A0AAD5WEN9"/>
<sequence length="167" mass="19052">MGFVREVGQLLNHKKHWNTKKSFALPRRARTVHSTDIDPAMSRKPSGKLLLLKASFNRSDFDHWLFKISSSSSDTKVEKCTEKHPKHMERSKLLMEGECEKQIECWNLWDSHSKTLVTSRVIRFCADQKADNVAAIGNEPTIAFTSIVQAPVLGRVLLPYCRSIDDV</sequence>
<evidence type="ECO:0000313" key="1">
    <source>
        <dbReference type="EMBL" id="KAJ1367474.1"/>
    </source>
</evidence>
<comment type="caution">
    <text evidence="1">The sequence shown here is derived from an EMBL/GenBank/DDBJ whole genome shotgun (WGS) entry which is preliminary data.</text>
</comment>
<accession>A0AAD5WEN9</accession>
<reference evidence="1" key="1">
    <citation type="submission" date="2021-06" db="EMBL/GenBank/DDBJ databases">
        <title>Parelaphostrongylus tenuis whole genome reference sequence.</title>
        <authorList>
            <person name="Garwood T.J."/>
            <person name="Larsen P.A."/>
            <person name="Fountain-Jones N.M."/>
            <person name="Garbe J.R."/>
            <person name="Macchietto M.G."/>
            <person name="Kania S.A."/>
            <person name="Gerhold R.W."/>
            <person name="Richards J.E."/>
            <person name="Wolf T.M."/>
        </authorList>
    </citation>
    <scope>NUCLEOTIDE SEQUENCE</scope>
    <source>
        <strain evidence="1">MNPRO001-30</strain>
        <tissue evidence="1">Meninges</tissue>
    </source>
</reference>
<keyword evidence="2" id="KW-1185">Reference proteome</keyword>
<dbReference type="EMBL" id="JAHQIW010005918">
    <property type="protein sequence ID" value="KAJ1367474.1"/>
    <property type="molecule type" value="Genomic_DNA"/>
</dbReference>
<name>A0AAD5WEN9_PARTN</name>